<evidence type="ECO:0000313" key="1">
    <source>
        <dbReference type="EMBL" id="BAP28112.1"/>
    </source>
</evidence>
<dbReference type="GeneID" id="20490190"/>
<sequence>MPRIVTPSTASQLIKTMSSFIAAAPVPTPAQPGGQPIGNDGFFPDIDVDQACAAMRLDGTVTPERLRAALVDAALFVNDELAAWKAQQLAAGFTELGAVPGQWIDGRSRHVHRYLRAVHCTAAAWLMERYRSFDATAAGDRKAEAENTSVDDLRRDARWAVSDITGAARTTVELI</sequence>
<dbReference type="OrthoDB" id="22282at10239"/>
<dbReference type="EMBL" id="AB981169">
    <property type="protein sequence ID" value="BAP28112.1"/>
    <property type="molecule type" value="Genomic_DNA"/>
</dbReference>
<accession>A0A077K9R2</accession>
<evidence type="ECO:0000313" key="2">
    <source>
        <dbReference type="Proteomes" id="UP000028670"/>
    </source>
</evidence>
<dbReference type="Pfam" id="PF05926">
    <property type="entry name" value="Phage_GPL"/>
    <property type="match status" value="1"/>
</dbReference>
<evidence type="ECO:0008006" key="3">
    <source>
        <dbReference type="Google" id="ProtNLM"/>
    </source>
</evidence>
<keyword evidence="2" id="KW-1185">Reference proteome</keyword>
<protein>
    <recommendedName>
        <fullName evidence="3">Head completion/stabilization protein</fullName>
    </recommendedName>
</protein>
<name>A0A077K9R2_9CAUD</name>
<organism evidence="1 2">
    <name type="scientific">Ralstonia phage RSY1</name>
    <dbReference type="NCBI Taxonomy" id="1530085"/>
    <lineage>
        <taxon>Viruses</taxon>
        <taxon>Duplodnaviria</taxon>
        <taxon>Heunggongvirae</taxon>
        <taxon>Uroviricota</taxon>
        <taxon>Caudoviricetes</taxon>
        <taxon>Peduoviridae</taxon>
        <taxon>Arsyunavirus</taxon>
        <taxon>Arsyunavirus RSY1</taxon>
    </lineage>
</organism>
<dbReference type="RefSeq" id="YP_009067088.1">
    <property type="nucleotide sequence ID" value="NC_025115.1"/>
</dbReference>
<dbReference type="InterPro" id="IPR009225">
    <property type="entry name" value="Phage_head_completion_GpL"/>
</dbReference>
<reference evidence="1 2" key="1">
    <citation type="submission" date="2014-08" db="EMBL/GenBank/DDBJ databases">
        <title>Characterization of a P2 like phage, RSY1, as a lysogenic conversion factor in Ralstonia solanacearum.</title>
        <authorList>
            <person name="Askora A."/>
            <person name="Kawasaki T."/>
            <person name="Fujie M."/>
            <person name="Yamada T."/>
        </authorList>
    </citation>
    <scope>NUCLEOTIDE SEQUENCE [LARGE SCALE GENOMIC DNA]</scope>
</reference>
<proteinExistence type="predicted"/>
<dbReference type="KEGG" id="vg:20490190"/>
<dbReference type="Proteomes" id="UP000028670">
    <property type="component" value="Segment"/>
</dbReference>
<dbReference type="GO" id="GO:0019069">
    <property type="term" value="P:viral capsid assembly"/>
    <property type="evidence" value="ECO:0007669"/>
    <property type="project" value="InterPro"/>
</dbReference>